<evidence type="ECO:0000313" key="6">
    <source>
        <dbReference type="EMBL" id="PRD17165.1"/>
    </source>
</evidence>
<dbReference type="Gene3D" id="3.40.50.2300">
    <property type="match status" value="2"/>
</dbReference>
<reference evidence="6 7" key="1">
    <citation type="submission" date="2017-10" db="EMBL/GenBank/DDBJ databases">
        <title>Draft genome of two endophytic bacteria isolated from 'guarana' Paullinia cupana (Mart.) Ducke.</title>
        <authorList>
            <person name="Siqueira K.A."/>
            <person name="Liotti R.G."/>
            <person name="Mendes T.A."/>
            <person name="Soares M.A."/>
        </authorList>
    </citation>
    <scope>NUCLEOTIDE SEQUENCE [LARGE SCALE GENOMIC DNA]</scope>
    <source>
        <strain evidence="6 7">342</strain>
    </source>
</reference>
<dbReference type="GO" id="GO:0000976">
    <property type="term" value="F:transcription cis-regulatory region binding"/>
    <property type="evidence" value="ECO:0007669"/>
    <property type="project" value="TreeGrafter"/>
</dbReference>
<keyword evidence="7" id="KW-1185">Reference proteome</keyword>
<gene>
    <name evidence="6" type="ORF">CQW29_00580</name>
</gene>
<dbReference type="Pfam" id="PF00532">
    <property type="entry name" value="Peripla_BP_1"/>
    <property type="match status" value="1"/>
</dbReference>
<dbReference type="Proteomes" id="UP000239181">
    <property type="component" value="Unassembled WGS sequence"/>
</dbReference>
<dbReference type="InterPro" id="IPR000843">
    <property type="entry name" value="HTH_LacI"/>
</dbReference>
<dbReference type="CDD" id="cd01392">
    <property type="entry name" value="HTH_LacI"/>
    <property type="match status" value="1"/>
</dbReference>
<dbReference type="EMBL" id="PDET01000001">
    <property type="protein sequence ID" value="PRD17165.1"/>
    <property type="molecule type" value="Genomic_DNA"/>
</dbReference>
<dbReference type="InterPro" id="IPR001761">
    <property type="entry name" value="Peripla_BP/Lac1_sug-bd_dom"/>
</dbReference>
<dbReference type="SMART" id="SM00354">
    <property type="entry name" value="HTH_LACI"/>
    <property type="match status" value="1"/>
</dbReference>
<comment type="caution">
    <text evidence="6">The sequence shown here is derived from an EMBL/GenBank/DDBJ whole genome shotgun (WGS) entry which is preliminary data.</text>
</comment>
<dbReference type="InterPro" id="IPR028082">
    <property type="entry name" value="Peripla_BP_I"/>
</dbReference>
<organism evidence="6 7">
    <name type="scientific">Pantoea coffeiphila</name>
    <dbReference type="NCBI Taxonomy" id="1465635"/>
    <lineage>
        <taxon>Bacteria</taxon>
        <taxon>Pseudomonadati</taxon>
        <taxon>Pseudomonadota</taxon>
        <taxon>Gammaproteobacteria</taxon>
        <taxon>Enterobacterales</taxon>
        <taxon>Erwiniaceae</taxon>
        <taxon>Pantoea</taxon>
    </lineage>
</organism>
<dbReference type="SUPFAM" id="SSF47413">
    <property type="entry name" value="lambda repressor-like DNA-binding domains"/>
    <property type="match status" value="1"/>
</dbReference>
<protein>
    <submittedName>
        <fullName evidence="6">LacI family transcriptional regulator</fullName>
    </submittedName>
</protein>
<keyword evidence="3" id="KW-0238">DNA-binding</keyword>
<dbReference type="Pfam" id="PF00356">
    <property type="entry name" value="LacI"/>
    <property type="match status" value="1"/>
</dbReference>
<evidence type="ECO:0000256" key="3">
    <source>
        <dbReference type="ARBA" id="ARBA00023125"/>
    </source>
</evidence>
<keyword evidence="4" id="KW-0804">Transcription</keyword>
<dbReference type="Gene3D" id="1.10.260.40">
    <property type="entry name" value="lambda repressor-like DNA-binding domains"/>
    <property type="match status" value="1"/>
</dbReference>
<dbReference type="RefSeq" id="WP_105590769.1">
    <property type="nucleotide sequence ID" value="NZ_PDET01000001.1"/>
</dbReference>
<evidence type="ECO:0000313" key="7">
    <source>
        <dbReference type="Proteomes" id="UP000239181"/>
    </source>
</evidence>
<dbReference type="PANTHER" id="PTHR30146">
    <property type="entry name" value="LACI-RELATED TRANSCRIPTIONAL REPRESSOR"/>
    <property type="match status" value="1"/>
</dbReference>
<keyword evidence="2" id="KW-0805">Transcription regulation</keyword>
<evidence type="ECO:0000256" key="4">
    <source>
        <dbReference type="ARBA" id="ARBA00023163"/>
    </source>
</evidence>
<feature type="domain" description="HTH lacI-type" evidence="5">
    <location>
        <begin position="9"/>
        <end position="63"/>
    </location>
</feature>
<dbReference type="PROSITE" id="PS50932">
    <property type="entry name" value="HTH_LACI_2"/>
    <property type="match status" value="1"/>
</dbReference>
<evidence type="ECO:0000256" key="1">
    <source>
        <dbReference type="ARBA" id="ARBA00022491"/>
    </source>
</evidence>
<name>A0A2S9IH96_9GAMM</name>
<keyword evidence="1" id="KW-0678">Repressor</keyword>
<dbReference type="AlphaFoldDB" id="A0A2S9IH96"/>
<dbReference type="GO" id="GO:0003700">
    <property type="term" value="F:DNA-binding transcription factor activity"/>
    <property type="evidence" value="ECO:0007669"/>
    <property type="project" value="TreeGrafter"/>
</dbReference>
<dbReference type="CDD" id="cd06278">
    <property type="entry name" value="PBP1_LacI-like"/>
    <property type="match status" value="1"/>
</dbReference>
<dbReference type="OrthoDB" id="6619319at2"/>
<evidence type="ECO:0000256" key="2">
    <source>
        <dbReference type="ARBA" id="ARBA00023015"/>
    </source>
</evidence>
<dbReference type="InterPro" id="IPR010982">
    <property type="entry name" value="Lambda_DNA-bd_dom_sf"/>
</dbReference>
<evidence type="ECO:0000259" key="5">
    <source>
        <dbReference type="PROSITE" id="PS50932"/>
    </source>
</evidence>
<accession>A0A2S9IH96</accession>
<proteinExistence type="predicted"/>
<dbReference type="PANTHER" id="PTHR30146:SF95">
    <property type="entry name" value="RIBOSE OPERON REPRESSOR"/>
    <property type="match status" value="1"/>
</dbReference>
<sequence length="329" mass="36187">MASDNKNWITAADVARHAGVSRSAVSRTFTPGASVSEQTRQRVLASANELGYQVNIIARTMITGSSNFVGLISTSFDNPFNSRLLVSLIHHLTLHGFMPLLLNINGPHQLEPALYKLLSYHITGVIMTSGAPPLALAREYLAKKIPVVLVNRYACLPGIDRICSDNTQGATQVAELFVEQNLRQLAFIGENRHSFNTAERWRAFRAALPATPPVAHFCDRDSYQCGWDAAETVLRAQPDLEGIFCASDLLAMGAMDYLRQSAQSTDVKVVGFDDIPQASYAAYSLTTVRQDTDRLALFSVDSLLKRIENFSRPSLEQSVPVDLVRRCSA</sequence>
<dbReference type="SUPFAM" id="SSF53822">
    <property type="entry name" value="Periplasmic binding protein-like I"/>
    <property type="match status" value="1"/>
</dbReference>